<dbReference type="AlphaFoldDB" id="A0A1I8B2W8"/>
<dbReference type="PROSITE" id="PS00139">
    <property type="entry name" value="THIOL_PROTEASE_CYS"/>
    <property type="match status" value="1"/>
</dbReference>
<dbReference type="GO" id="GO:0006508">
    <property type="term" value="P:proteolysis"/>
    <property type="evidence" value="ECO:0007669"/>
    <property type="project" value="UniProtKB-KW"/>
</dbReference>
<dbReference type="SUPFAM" id="SSF54001">
    <property type="entry name" value="Cysteine proteinases"/>
    <property type="match status" value="1"/>
</dbReference>
<keyword evidence="6" id="KW-1185">Reference proteome</keyword>
<dbReference type="WBParaSite" id="MhA1_Contig1276.frz3.gene2">
    <property type="protein sequence ID" value="MhA1_Contig1276.frz3.gene2"/>
    <property type="gene ID" value="MhA1_Contig1276.frz3.gene2"/>
</dbReference>
<evidence type="ECO:0000256" key="3">
    <source>
        <dbReference type="ARBA" id="ARBA00022807"/>
    </source>
</evidence>
<evidence type="ECO:0000256" key="1">
    <source>
        <dbReference type="ARBA" id="ARBA00022670"/>
    </source>
</evidence>
<dbReference type="InterPro" id="IPR038765">
    <property type="entry name" value="Papain-like_cys_pep_sf"/>
</dbReference>
<evidence type="ECO:0000256" key="4">
    <source>
        <dbReference type="SAM" id="MobiDB-lite"/>
    </source>
</evidence>
<protein>
    <submittedName>
        <fullName evidence="7">Pept_C1 domain-containing protein</fullName>
    </submittedName>
</protein>
<reference evidence="7" key="1">
    <citation type="submission" date="2016-11" db="UniProtKB">
        <authorList>
            <consortium name="WormBaseParasite"/>
        </authorList>
    </citation>
    <scope>IDENTIFICATION</scope>
</reference>
<sequence length="190" mass="21774">MSKVNFRLIIFLIFFKFIFININAETILDIIDKQLLEKLKNQINKINEETKGVWEAGINRISLLPKKEFRKLLGVPPRKPNHTEENKPRPEYLQNPPPQDSCYDEMEFDPRVEWSGCANIIGKIQNQGPCGSCWAVSTTSSFQDRYCIQLAKAGRSIPPSDDPSIQFSALDMVTCYGNWPSTVLRIHVTE</sequence>
<organism evidence="6 7">
    <name type="scientific">Meloidogyne hapla</name>
    <name type="common">Root-knot nematode worm</name>
    <dbReference type="NCBI Taxonomy" id="6305"/>
    <lineage>
        <taxon>Eukaryota</taxon>
        <taxon>Metazoa</taxon>
        <taxon>Ecdysozoa</taxon>
        <taxon>Nematoda</taxon>
        <taxon>Chromadorea</taxon>
        <taxon>Rhabditida</taxon>
        <taxon>Tylenchina</taxon>
        <taxon>Tylenchomorpha</taxon>
        <taxon>Tylenchoidea</taxon>
        <taxon>Meloidogynidae</taxon>
        <taxon>Meloidogyninae</taxon>
        <taxon>Meloidogyne</taxon>
    </lineage>
</organism>
<dbReference type="Pfam" id="PF00112">
    <property type="entry name" value="Peptidase_C1"/>
    <property type="match status" value="1"/>
</dbReference>
<feature type="compositionally biased region" description="Basic and acidic residues" evidence="4">
    <location>
        <begin position="81"/>
        <end position="90"/>
    </location>
</feature>
<keyword evidence="3" id="KW-0788">Thiol protease</keyword>
<evidence type="ECO:0000259" key="5">
    <source>
        <dbReference type="Pfam" id="PF00112"/>
    </source>
</evidence>
<name>A0A1I8B2W8_MELHA</name>
<dbReference type="InterPro" id="IPR000668">
    <property type="entry name" value="Peptidase_C1A_C"/>
</dbReference>
<dbReference type="GO" id="GO:0008234">
    <property type="term" value="F:cysteine-type peptidase activity"/>
    <property type="evidence" value="ECO:0007669"/>
    <property type="project" value="UniProtKB-KW"/>
</dbReference>
<dbReference type="Proteomes" id="UP000095281">
    <property type="component" value="Unplaced"/>
</dbReference>
<keyword evidence="1" id="KW-0645">Protease</keyword>
<proteinExistence type="predicted"/>
<feature type="region of interest" description="Disordered" evidence="4">
    <location>
        <begin position="74"/>
        <end position="97"/>
    </location>
</feature>
<dbReference type="Gene3D" id="3.90.70.10">
    <property type="entry name" value="Cysteine proteinases"/>
    <property type="match status" value="1"/>
</dbReference>
<accession>A0A1I8B2W8</accession>
<evidence type="ECO:0000313" key="7">
    <source>
        <dbReference type="WBParaSite" id="MhA1_Contig1276.frz3.gene2"/>
    </source>
</evidence>
<feature type="domain" description="Peptidase C1A papain C-terminal" evidence="5">
    <location>
        <begin position="112"/>
        <end position="185"/>
    </location>
</feature>
<evidence type="ECO:0000256" key="2">
    <source>
        <dbReference type="ARBA" id="ARBA00022801"/>
    </source>
</evidence>
<evidence type="ECO:0000313" key="6">
    <source>
        <dbReference type="Proteomes" id="UP000095281"/>
    </source>
</evidence>
<keyword evidence="2" id="KW-0378">Hydrolase</keyword>
<dbReference type="InterPro" id="IPR000169">
    <property type="entry name" value="Pept_cys_AS"/>
</dbReference>